<keyword evidence="2" id="KW-0812">Transmembrane</keyword>
<proteinExistence type="predicted"/>
<dbReference type="Proteomes" id="UP001283341">
    <property type="component" value="Unassembled WGS sequence"/>
</dbReference>
<accession>A0AAE0HZK3</accession>
<evidence type="ECO:0000256" key="2">
    <source>
        <dbReference type="SAM" id="Phobius"/>
    </source>
</evidence>
<evidence type="ECO:0008006" key="5">
    <source>
        <dbReference type="Google" id="ProtNLM"/>
    </source>
</evidence>
<keyword evidence="2" id="KW-1133">Transmembrane helix</keyword>
<sequence>MSEVKVAAVSQQSWADPKAAPGSDEHWVVVTPVWHVVVRGFQAFFGLVILAMAGYLIHGLALDANAFALVCGLFTWIVVGYALITEKVAGARKGYNIWAILSLDLFMAILWLASMGANAALRASFTETVQVTDCFDDGSTVSAHHCTIAKRAAVAGKVGLAVMSAIAGLSALNWLLFIATLVFNGHTFRMYYEANKTPKTTDNATVEMKAQQTPMLVPQQQQQPAEAPTYPQYADQQQQYQSQVPQQQAYGVPSPSPSPAPVYNYTQQPQQQYHEAPGQQPQQYPATGYPVQNHAYQQQQISPASTPAHGQPYYPPAQ</sequence>
<dbReference type="PANTHER" id="PTHR37451">
    <property type="entry name" value="MARVEL DOMAIN"/>
    <property type="match status" value="1"/>
</dbReference>
<evidence type="ECO:0000313" key="3">
    <source>
        <dbReference type="EMBL" id="KAK3315804.1"/>
    </source>
</evidence>
<reference evidence="3" key="2">
    <citation type="submission" date="2023-06" db="EMBL/GenBank/DDBJ databases">
        <authorList>
            <consortium name="Lawrence Berkeley National Laboratory"/>
            <person name="Haridas S."/>
            <person name="Hensen N."/>
            <person name="Bonometti L."/>
            <person name="Westerberg I."/>
            <person name="Brannstrom I.O."/>
            <person name="Guillou S."/>
            <person name="Cros-Aarteil S."/>
            <person name="Calhoun S."/>
            <person name="Kuo A."/>
            <person name="Mondo S."/>
            <person name="Pangilinan J."/>
            <person name="Riley R."/>
            <person name="Labutti K."/>
            <person name="Andreopoulos B."/>
            <person name="Lipzen A."/>
            <person name="Chen C."/>
            <person name="Yanf M."/>
            <person name="Daum C."/>
            <person name="Ng V."/>
            <person name="Clum A."/>
            <person name="Steindorff A."/>
            <person name="Ohm R."/>
            <person name="Martin F."/>
            <person name="Silar P."/>
            <person name="Natvig D."/>
            <person name="Lalanne C."/>
            <person name="Gautier V."/>
            <person name="Ament-Velasquez S.L."/>
            <person name="Kruys A."/>
            <person name="Hutchinson M.I."/>
            <person name="Powell A.J."/>
            <person name="Barry K."/>
            <person name="Miller A.N."/>
            <person name="Grigoriev I.V."/>
            <person name="Debuchy R."/>
            <person name="Gladieux P."/>
            <person name="Thoren M.H."/>
            <person name="Johannesson H."/>
        </authorList>
    </citation>
    <scope>NUCLEOTIDE SEQUENCE</scope>
    <source>
        <strain evidence="3">CBS 118394</strain>
    </source>
</reference>
<protein>
    <recommendedName>
        <fullName evidence="5">MARVEL domain-containing protein</fullName>
    </recommendedName>
</protein>
<feature type="region of interest" description="Disordered" evidence="1">
    <location>
        <begin position="212"/>
        <end position="318"/>
    </location>
</feature>
<feature type="transmembrane region" description="Helical" evidence="2">
    <location>
        <begin position="95"/>
        <end position="113"/>
    </location>
</feature>
<evidence type="ECO:0000256" key="1">
    <source>
        <dbReference type="SAM" id="MobiDB-lite"/>
    </source>
</evidence>
<feature type="transmembrane region" description="Helical" evidence="2">
    <location>
        <begin position="160"/>
        <end position="183"/>
    </location>
</feature>
<feature type="compositionally biased region" description="Low complexity" evidence="1">
    <location>
        <begin position="212"/>
        <end position="250"/>
    </location>
</feature>
<reference evidence="3" key="1">
    <citation type="journal article" date="2023" name="Mol. Phylogenet. Evol.">
        <title>Genome-scale phylogeny and comparative genomics of the fungal order Sordariales.</title>
        <authorList>
            <person name="Hensen N."/>
            <person name="Bonometti L."/>
            <person name="Westerberg I."/>
            <person name="Brannstrom I.O."/>
            <person name="Guillou S."/>
            <person name="Cros-Aarteil S."/>
            <person name="Calhoun S."/>
            <person name="Haridas S."/>
            <person name="Kuo A."/>
            <person name="Mondo S."/>
            <person name="Pangilinan J."/>
            <person name="Riley R."/>
            <person name="LaButti K."/>
            <person name="Andreopoulos B."/>
            <person name="Lipzen A."/>
            <person name="Chen C."/>
            <person name="Yan M."/>
            <person name="Daum C."/>
            <person name="Ng V."/>
            <person name="Clum A."/>
            <person name="Steindorff A."/>
            <person name="Ohm R.A."/>
            <person name="Martin F."/>
            <person name="Silar P."/>
            <person name="Natvig D.O."/>
            <person name="Lalanne C."/>
            <person name="Gautier V."/>
            <person name="Ament-Velasquez S.L."/>
            <person name="Kruys A."/>
            <person name="Hutchinson M.I."/>
            <person name="Powell A.J."/>
            <person name="Barry K."/>
            <person name="Miller A.N."/>
            <person name="Grigoriev I.V."/>
            <person name="Debuchy R."/>
            <person name="Gladieux P."/>
            <person name="Hiltunen Thoren M."/>
            <person name="Johannesson H."/>
        </authorList>
    </citation>
    <scope>NUCLEOTIDE SEQUENCE</scope>
    <source>
        <strain evidence="3">CBS 118394</strain>
    </source>
</reference>
<name>A0AAE0HZK3_9PEZI</name>
<feature type="transmembrane region" description="Helical" evidence="2">
    <location>
        <begin position="36"/>
        <end position="58"/>
    </location>
</feature>
<evidence type="ECO:0000313" key="4">
    <source>
        <dbReference type="Proteomes" id="UP001283341"/>
    </source>
</evidence>
<dbReference type="EMBL" id="JAUEDM010000005">
    <property type="protein sequence ID" value="KAK3315804.1"/>
    <property type="molecule type" value="Genomic_DNA"/>
</dbReference>
<dbReference type="AlphaFoldDB" id="A0AAE0HZK3"/>
<gene>
    <name evidence="3" type="ORF">B0H66DRAFT_271569</name>
</gene>
<keyword evidence="2" id="KW-0472">Membrane</keyword>
<keyword evidence="4" id="KW-1185">Reference proteome</keyword>
<feature type="compositionally biased region" description="Polar residues" evidence="1">
    <location>
        <begin position="264"/>
        <end position="285"/>
    </location>
</feature>
<dbReference type="PANTHER" id="PTHR37451:SF4">
    <property type="entry name" value="MARVEL DOMAIN-CONTAINING PROTEIN"/>
    <property type="match status" value="1"/>
</dbReference>
<organism evidence="3 4">
    <name type="scientific">Apodospora peruviana</name>
    <dbReference type="NCBI Taxonomy" id="516989"/>
    <lineage>
        <taxon>Eukaryota</taxon>
        <taxon>Fungi</taxon>
        <taxon>Dikarya</taxon>
        <taxon>Ascomycota</taxon>
        <taxon>Pezizomycotina</taxon>
        <taxon>Sordariomycetes</taxon>
        <taxon>Sordariomycetidae</taxon>
        <taxon>Sordariales</taxon>
        <taxon>Lasiosphaeriaceae</taxon>
        <taxon>Apodospora</taxon>
    </lineage>
</organism>
<feature type="transmembrane region" description="Helical" evidence="2">
    <location>
        <begin position="64"/>
        <end position="83"/>
    </location>
</feature>
<comment type="caution">
    <text evidence="3">The sequence shown here is derived from an EMBL/GenBank/DDBJ whole genome shotgun (WGS) entry which is preliminary data.</text>
</comment>
<feature type="compositionally biased region" description="Polar residues" evidence="1">
    <location>
        <begin position="294"/>
        <end position="305"/>
    </location>
</feature>